<feature type="compositionally biased region" description="Low complexity" evidence="12">
    <location>
        <begin position="81"/>
        <end position="92"/>
    </location>
</feature>
<evidence type="ECO:0000256" key="10">
    <source>
        <dbReference type="ARBA" id="ARBA00023157"/>
    </source>
</evidence>
<keyword evidence="5" id="KW-0479">Metal-binding</keyword>
<dbReference type="InterPro" id="IPR003482">
    <property type="entry name" value="Whib"/>
</dbReference>
<evidence type="ECO:0000256" key="5">
    <source>
        <dbReference type="ARBA" id="ARBA00022723"/>
    </source>
</evidence>
<dbReference type="GO" id="GO:0047134">
    <property type="term" value="F:protein-disulfide reductase [NAD(P)H] activity"/>
    <property type="evidence" value="ECO:0007669"/>
    <property type="project" value="TreeGrafter"/>
</dbReference>
<keyword evidence="10" id="KW-1015">Disulfide bond</keyword>
<keyword evidence="4" id="KW-0004">4Fe-4S</keyword>
<feature type="compositionally biased region" description="Basic and acidic residues" evidence="12">
    <location>
        <begin position="93"/>
        <end position="103"/>
    </location>
</feature>
<keyword evidence="15" id="KW-1185">Reference proteome</keyword>
<evidence type="ECO:0000256" key="4">
    <source>
        <dbReference type="ARBA" id="ARBA00022485"/>
    </source>
</evidence>
<dbReference type="GO" id="GO:0051539">
    <property type="term" value="F:4 iron, 4 sulfur cluster binding"/>
    <property type="evidence" value="ECO:0007669"/>
    <property type="project" value="UniProtKB-KW"/>
</dbReference>
<evidence type="ECO:0000256" key="6">
    <source>
        <dbReference type="ARBA" id="ARBA00023004"/>
    </source>
</evidence>
<evidence type="ECO:0000256" key="2">
    <source>
        <dbReference type="ARBA" id="ARBA00004496"/>
    </source>
</evidence>
<comment type="similarity">
    <text evidence="3">Belongs to the WhiB family.</text>
</comment>
<reference evidence="14 15" key="1">
    <citation type="journal article" date="2014" name="Int. J. Syst. Evol. Microbiol.">
        <title>Streptomyces hoynatensis sp. nov., isolated from deep marine sediment.</title>
        <authorList>
            <person name="Veyisoglu A."/>
            <person name="Sahin N."/>
        </authorList>
    </citation>
    <scope>NUCLEOTIDE SEQUENCE [LARGE SCALE GENOMIC DNA]</scope>
    <source>
        <strain evidence="14 15">KCTC 29097</strain>
    </source>
</reference>
<evidence type="ECO:0000256" key="1">
    <source>
        <dbReference type="ARBA" id="ARBA00001966"/>
    </source>
</evidence>
<dbReference type="GO" id="GO:0005737">
    <property type="term" value="C:cytoplasm"/>
    <property type="evidence" value="ECO:0007669"/>
    <property type="project" value="UniProtKB-SubCell"/>
</dbReference>
<keyword evidence="8" id="KW-0805">Transcription regulation</keyword>
<keyword evidence="6" id="KW-0408">Iron</keyword>
<dbReference type="EMBL" id="RBAL01000009">
    <property type="protein sequence ID" value="RKN40767.1"/>
    <property type="molecule type" value="Genomic_DNA"/>
</dbReference>
<evidence type="ECO:0000259" key="13">
    <source>
        <dbReference type="PROSITE" id="PS51674"/>
    </source>
</evidence>
<dbReference type="Proteomes" id="UP000272474">
    <property type="component" value="Unassembled WGS sequence"/>
</dbReference>
<evidence type="ECO:0000313" key="15">
    <source>
        <dbReference type="Proteomes" id="UP000272474"/>
    </source>
</evidence>
<dbReference type="AlphaFoldDB" id="A0A3A9Z046"/>
<evidence type="ECO:0000313" key="14">
    <source>
        <dbReference type="EMBL" id="RKN40767.1"/>
    </source>
</evidence>
<evidence type="ECO:0000256" key="7">
    <source>
        <dbReference type="ARBA" id="ARBA00023014"/>
    </source>
</evidence>
<comment type="cofactor">
    <cofactor evidence="1">
        <name>[4Fe-4S] cluster</name>
        <dbReference type="ChEBI" id="CHEBI:49883"/>
    </cofactor>
</comment>
<comment type="caution">
    <text evidence="14">The sequence shown here is derived from an EMBL/GenBank/DDBJ whole genome shotgun (WGS) entry which is preliminary data.</text>
</comment>
<evidence type="ECO:0000256" key="3">
    <source>
        <dbReference type="ARBA" id="ARBA00006597"/>
    </source>
</evidence>
<protein>
    <submittedName>
        <fullName evidence="14">WhiB family transcriptional regulator</fullName>
    </submittedName>
</protein>
<dbReference type="OrthoDB" id="4320220at2"/>
<dbReference type="GO" id="GO:0046872">
    <property type="term" value="F:metal ion binding"/>
    <property type="evidence" value="ECO:0007669"/>
    <property type="project" value="UniProtKB-KW"/>
</dbReference>
<sequence>MHPPLAPALRGGGVTSHDWERSAVCRTTDPELWFPPPGDNGIRAIRICRRCPVRRACLDAALAEEGTAGADRRHGIRGGLTPTARAQTQPRQAARDRASTPTN</sequence>
<dbReference type="GO" id="GO:0045892">
    <property type="term" value="P:negative regulation of DNA-templated transcription"/>
    <property type="evidence" value="ECO:0007669"/>
    <property type="project" value="TreeGrafter"/>
</dbReference>
<comment type="subcellular location">
    <subcellularLocation>
        <location evidence="2">Cytoplasm</location>
    </subcellularLocation>
</comment>
<evidence type="ECO:0000256" key="8">
    <source>
        <dbReference type="ARBA" id="ARBA00023015"/>
    </source>
</evidence>
<organism evidence="14 15">
    <name type="scientific">Streptomyces hoynatensis</name>
    <dbReference type="NCBI Taxonomy" id="1141874"/>
    <lineage>
        <taxon>Bacteria</taxon>
        <taxon>Bacillati</taxon>
        <taxon>Actinomycetota</taxon>
        <taxon>Actinomycetes</taxon>
        <taxon>Kitasatosporales</taxon>
        <taxon>Streptomycetaceae</taxon>
        <taxon>Streptomyces</taxon>
    </lineage>
</organism>
<dbReference type="PROSITE" id="PS51674">
    <property type="entry name" value="4FE4S_WBL"/>
    <property type="match status" value="1"/>
</dbReference>
<feature type="region of interest" description="Disordered" evidence="12">
    <location>
        <begin position="66"/>
        <end position="103"/>
    </location>
</feature>
<dbReference type="GO" id="GO:0045454">
    <property type="term" value="P:cell redox homeostasis"/>
    <property type="evidence" value="ECO:0007669"/>
    <property type="project" value="TreeGrafter"/>
</dbReference>
<name>A0A3A9Z046_9ACTN</name>
<evidence type="ECO:0000256" key="12">
    <source>
        <dbReference type="SAM" id="MobiDB-lite"/>
    </source>
</evidence>
<evidence type="ECO:0000256" key="11">
    <source>
        <dbReference type="ARBA" id="ARBA00023163"/>
    </source>
</evidence>
<gene>
    <name evidence="14" type="ORF">D7294_16885</name>
</gene>
<keyword evidence="9" id="KW-0238">DNA-binding</keyword>
<feature type="domain" description="4Fe-4S Wbl-type" evidence="13">
    <location>
        <begin position="24"/>
        <end position="87"/>
    </location>
</feature>
<dbReference type="InterPro" id="IPR034768">
    <property type="entry name" value="4FE4S_WBL"/>
</dbReference>
<dbReference type="PANTHER" id="PTHR38839">
    <property type="entry name" value="TRANSCRIPTIONAL REGULATOR WHID-RELATED"/>
    <property type="match status" value="1"/>
</dbReference>
<keyword evidence="7" id="KW-0411">Iron-sulfur</keyword>
<dbReference type="Pfam" id="PF02467">
    <property type="entry name" value="Whib"/>
    <property type="match status" value="1"/>
</dbReference>
<proteinExistence type="inferred from homology"/>
<dbReference type="GO" id="GO:0003677">
    <property type="term" value="F:DNA binding"/>
    <property type="evidence" value="ECO:0007669"/>
    <property type="project" value="UniProtKB-KW"/>
</dbReference>
<evidence type="ECO:0000256" key="9">
    <source>
        <dbReference type="ARBA" id="ARBA00023125"/>
    </source>
</evidence>
<keyword evidence="11" id="KW-0804">Transcription</keyword>
<accession>A0A3A9Z046</accession>